<sequence length="143" mass="15342">MKSLELLFPKVESTKTSLLLLASRLIFGLTFASHGLDKLQHFSETAAHFPAPFGLSGDIAVGLSIFGELVCGLAFAFGFLTRLTLLPMIFTMIVAFTTVFGGSISAGELPFLYLVIFVLSWFAGAGKFSVDGIIRSKISRGNS</sequence>
<feature type="transmembrane region" description="Helical" evidence="7">
    <location>
        <begin position="85"/>
        <end position="105"/>
    </location>
</feature>
<dbReference type="InterPro" id="IPR051907">
    <property type="entry name" value="DoxX-like_oxidoreductase"/>
</dbReference>
<keyword evidence="6 7" id="KW-0472">Membrane</keyword>
<dbReference type="GO" id="GO:0005886">
    <property type="term" value="C:plasma membrane"/>
    <property type="evidence" value="ECO:0007669"/>
    <property type="project" value="UniProtKB-SubCell"/>
</dbReference>
<comment type="subcellular location">
    <subcellularLocation>
        <location evidence="1">Cell membrane</location>
        <topology evidence="1">Multi-pass membrane protein</topology>
    </subcellularLocation>
</comment>
<keyword evidence="5 7" id="KW-1133">Transmembrane helix</keyword>
<proteinExistence type="inferred from homology"/>
<dbReference type="InterPro" id="IPR032808">
    <property type="entry name" value="DoxX"/>
</dbReference>
<dbReference type="PANTHER" id="PTHR33452">
    <property type="entry name" value="OXIDOREDUCTASE CATD-RELATED"/>
    <property type="match status" value="1"/>
</dbReference>
<evidence type="ECO:0000256" key="5">
    <source>
        <dbReference type="ARBA" id="ARBA00022989"/>
    </source>
</evidence>
<accession>A0A250KIX4</accession>
<keyword evidence="4 7" id="KW-0812">Transmembrane</keyword>
<comment type="similarity">
    <text evidence="2">Belongs to the DoxX family.</text>
</comment>
<reference evidence="8 9" key="1">
    <citation type="submission" date="2017-05" db="EMBL/GenBank/DDBJ databases">
        <title>whole genome sequence of Prevotella melaninogenica GAI 07411.</title>
        <authorList>
            <person name="Kondo Y."/>
            <person name="Hoshino T."/>
        </authorList>
    </citation>
    <scope>NUCLEOTIDE SEQUENCE [LARGE SCALE GENOMIC DNA]</scope>
    <source>
        <strain evidence="8 9">GAI 07411</strain>
    </source>
</reference>
<evidence type="ECO:0008006" key="10">
    <source>
        <dbReference type="Google" id="ProtNLM"/>
    </source>
</evidence>
<protein>
    <recommendedName>
        <fullName evidence="10">DoxX family protein</fullName>
    </recommendedName>
</protein>
<keyword evidence="3" id="KW-1003">Cell membrane</keyword>
<organism evidence="8 9">
    <name type="scientific">Prevotella melaninogenica</name>
    <dbReference type="NCBI Taxonomy" id="28132"/>
    <lineage>
        <taxon>Bacteria</taxon>
        <taxon>Pseudomonadati</taxon>
        <taxon>Bacteroidota</taxon>
        <taxon>Bacteroidia</taxon>
        <taxon>Bacteroidales</taxon>
        <taxon>Prevotellaceae</taxon>
        <taxon>Prevotella</taxon>
    </lineage>
</organism>
<name>A0A250KIX4_9BACT</name>
<dbReference type="PANTHER" id="PTHR33452:SF1">
    <property type="entry name" value="INNER MEMBRANE PROTEIN YPHA-RELATED"/>
    <property type="match status" value="1"/>
</dbReference>
<dbReference type="Pfam" id="PF07681">
    <property type="entry name" value="DoxX"/>
    <property type="match status" value="1"/>
</dbReference>
<feature type="transmembrane region" description="Helical" evidence="7">
    <location>
        <begin position="111"/>
        <end position="130"/>
    </location>
</feature>
<evidence type="ECO:0000313" key="9">
    <source>
        <dbReference type="Proteomes" id="UP000267517"/>
    </source>
</evidence>
<feature type="transmembrane region" description="Helical" evidence="7">
    <location>
        <begin position="59"/>
        <end position="80"/>
    </location>
</feature>
<dbReference type="AlphaFoldDB" id="A0A250KIX4"/>
<gene>
    <name evidence="8" type="ORF">PMEL_200227</name>
</gene>
<evidence type="ECO:0000256" key="3">
    <source>
        <dbReference type="ARBA" id="ARBA00022475"/>
    </source>
</evidence>
<evidence type="ECO:0000256" key="4">
    <source>
        <dbReference type="ARBA" id="ARBA00022692"/>
    </source>
</evidence>
<evidence type="ECO:0000256" key="6">
    <source>
        <dbReference type="ARBA" id="ARBA00023136"/>
    </source>
</evidence>
<dbReference type="EMBL" id="AP018050">
    <property type="protein sequence ID" value="BBA29707.1"/>
    <property type="molecule type" value="Genomic_DNA"/>
</dbReference>
<evidence type="ECO:0000256" key="2">
    <source>
        <dbReference type="ARBA" id="ARBA00006679"/>
    </source>
</evidence>
<dbReference type="RefSeq" id="WP_120174855.1">
    <property type="nucleotide sequence ID" value="NZ_AP018050.1"/>
</dbReference>
<evidence type="ECO:0000256" key="1">
    <source>
        <dbReference type="ARBA" id="ARBA00004651"/>
    </source>
</evidence>
<evidence type="ECO:0000313" key="8">
    <source>
        <dbReference type="EMBL" id="BBA29707.1"/>
    </source>
</evidence>
<evidence type="ECO:0000256" key="7">
    <source>
        <dbReference type="SAM" id="Phobius"/>
    </source>
</evidence>
<dbReference type="OrthoDB" id="9813193at2"/>
<dbReference type="Proteomes" id="UP000267517">
    <property type="component" value="Chromosome II"/>
</dbReference>